<dbReference type="SUPFAM" id="SSF51197">
    <property type="entry name" value="Clavaminate synthase-like"/>
    <property type="match status" value="1"/>
</dbReference>
<dbReference type="FunFam" id="2.60.120.330:FF:000014">
    <property type="entry name" value="Gibberellin 2-beta-dioxygenase 1"/>
    <property type="match status" value="1"/>
</dbReference>
<dbReference type="Gene3D" id="2.60.120.330">
    <property type="entry name" value="B-lactam Antibiotic, Isopenicillin N Synthase, Chain"/>
    <property type="match status" value="1"/>
</dbReference>
<evidence type="ECO:0000256" key="2">
    <source>
        <dbReference type="ARBA" id="ARBA00022723"/>
    </source>
</evidence>
<protein>
    <recommendedName>
        <fullName evidence="8">gibberellin 2beta-dioxygenase</fullName>
        <ecNumber evidence="8">1.14.11.13</ecNumber>
    </recommendedName>
</protein>
<evidence type="ECO:0000313" key="11">
    <source>
        <dbReference type="EMBL" id="KAF3340804.1"/>
    </source>
</evidence>
<dbReference type="InterPro" id="IPR050231">
    <property type="entry name" value="Iron_ascorbate_oxido_reductase"/>
</dbReference>
<dbReference type="GO" id="GO:0046872">
    <property type="term" value="F:metal ion binding"/>
    <property type="evidence" value="ECO:0007669"/>
    <property type="project" value="UniProtKB-KW"/>
</dbReference>
<dbReference type="GO" id="GO:0045543">
    <property type="term" value="F:gibberellin 2-beta-dioxygenase activity"/>
    <property type="evidence" value="ECO:0007669"/>
    <property type="project" value="UniProtKB-EC"/>
</dbReference>
<evidence type="ECO:0000256" key="3">
    <source>
        <dbReference type="ARBA" id="ARBA00022964"/>
    </source>
</evidence>
<accession>A0A833RYQ5</accession>
<dbReference type="PRINTS" id="PR00682">
    <property type="entry name" value="IPNSYNTHASE"/>
</dbReference>
<comment type="catalytic activity">
    <reaction evidence="6">
        <text>gibberellin A1 + 2-oxoglutarate + O2 = gibberellin A8 + succinate + CO2</text>
        <dbReference type="Rhea" id="RHEA:15005"/>
        <dbReference type="ChEBI" id="CHEBI:15379"/>
        <dbReference type="ChEBI" id="CHEBI:16526"/>
        <dbReference type="ChEBI" id="CHEBI:16810"/>
        <dbReference type="ChEBI" id="CHEBI:30031"/>
        <dbReference type="ChEBI" id="CHEBI:58524"/>
        <dbReference type="ChEBI" id="CHEBI:58594"/>
        <dbReference type="EC" id="1.14.11.13"/>
    </reaction>
</comment>
<evidence type="ECO:0000256" key="5">
    <source>
        <dbReference type="ARBA" id="ARBA00023004"/>
    </source>
</evidence>
<dbReference type="PANTHER" id="PTHR47990">
    <property type="entry name" value="2-OXOGLUTARATE (2OG) AND FE(II)-DEPENDENT OXYGENASE SUPERFAMILY PROTEIN-RELATED"/>
    <property type="match status" value="1"/>
</dbReference>
<evidence type="ECO:0000256" key="8">
    <source>
        <dbReference type="ARBA" id="ARBA00066708"/>
    </source>
</evidence>
<dbReference type="InterPro" id="IPR026992">
    <property type="entry name" value="DIOX_N"/>
</dbReference>
<comment type="cofactor">
    <cofactor evidence="1">
        <name>L-ascorbate</name>
        <dbReference type="ChEBI" id="CHEBI:38290"/>
    </cofactor>
</comment>
<organism evidence="11 12">
    <name type="scientific">Carex littledalei</name>
    <dbReference type="NCBI Taxonomy" id="544730"/>
    <lineage>
        <taxon>Eukaryota</taxon>
        <taxon>Viridiplantae</taxon>
        <taxon>Streptophyta</taxon>
        <taxon>Embryophyta</taxon>
        <taxon>Tracheophyta</taxon>
        <taxon>Spermatophyta</taxon>
        <taxon>Magnoliopsida</taxon>
        <taxon>Liliopsida</taxon>
        <taxon>Poales</taxon>
        <taxon>Cyperaceae</taxon>
        <taxon>Cyperoideae</taxon>
        <taxon>Cariceae</taxon>
        <taxon>Carex</taxon>
        <taxon>Carex subgen. Euthyceras</taxon>
    </lineage>
</organism>
<evidence type="ECO:0000256" key="9">
    <source>
        <dbReference type="RuleBase" id="RU003682"/>
    </source>
</evidence>
<gene>
    <name evidence="11" type="ORF">FCM35_KLT09648</name>
</gene>
<dbReference type="EMBL" id="SWLB01000002">
    <property type="protein sequence ID" value="KAF3340804.1"/>
    <property type="molecule type" value="Genomic_DNA"/>
</dbReference>
<proteinExistence type="inferred from homology"/>
<dbReference type="InterPro" id="IPR044861">
    <property type="entry name" value="IPNS-like_FE2OG_OXY"/>
</dbReference>
<dbReference type="PROSITE" id="PS51471">
    <property type="entry name" value="FE2OG_OXY"/>
    <property type="match status" value="1"/>
</dbReference>
<dbReference type="EC" id="1.14.11.13" evidence="8"/>
<dbReference type="Pfam" id="PF03171">
    <property type="entry name" value="2OG-FeII_Oxy"/>
    <property type="match status" value="1"/>
</dbReference>
<comment type="caution">
    <text evidence="11">The sequence shown here is derived from an EMBL/GenBank/DDBJ whole genome shotgun (WGS) entry which is preliminary data.</text>
</comment>
<keyword evidence="12" id="KW-1185">Reference proteome</keyword>
<sequence length="330" mass="36514">MVLSANPAIDQQISLIKSPDLGDHLSSIPTIDLSSSNSPETIVQACKEFGFFKVTNHGVSMDLVEKLEAEAVKFFAMPQSEKEKSGLSNPFGYGSKKIGINGDVGWLEYLLIATSAEPFCESSIAFLRDPSFSSFRSALYDYISSMRKLNCQVLEVMADGLQLEQRDTISKLVQGSECDEIFRLNHYPACPLLQGFNGGLTGFGEHTDLQLISVLRSNSTSGLQIALSDGRWVLVPPDPEAFFINVGDSLQVLTNGRFRSVKHRVVANSLESRVSMIYFGGPPLAQRIAPLPQLMEEGEQSLYKDFTWGEYKGAAYKTRLADYRLEPFQL</sequence>
<keyword evidence="3 11" id="KW-0223">Dioxygenase</keyword>
<keyword evidence="5 9" id="KW-0408">Iron</keyword>
<evidence type="ECO:0000256" key="4">
    <source>
        <dbReference type="ARBA" id="ARBA00023002"/>
    </source>
</evidence>
<dbReference type="InterPro" id="IPR005123">
    <property type="entry name" value="Oxoglu/Fe-dep_dioxygenase_dom"/>
</dbReference>
<dbReference type="InterPro" id="IPR027443">
    <property type="entry name" value="IPNS-like_sf"/>
</dbReference>
<reference evidence="11" key="1">
    <citation type="submission" date="2020-01" db="EMBL/GenBank/DDBJ databases">
        <title>Genome sequence of Kobresia littledalei, the first chromosome-level genome in the family Cyperaceae.</title>
        <authorList>
            <person name="Qu G."/>
        </authorList>
    </citation>
    <scope>NUCLEOTIDE SEQUENCE</scope>
    <source>
        <strain evidence="11">C.B.Clarke</strain>
        <tissue evidence="11">Leaf</tissue>
    </source>
</reference>
<evidence type="ECO:0000259" key="10">
    <source>
        <dbReference type="PROSITE" id="PS51471"/>
    </source>
</evidence>
<dbReference type="AlphaFoldDB" id="A0A833RYQ5"/>
<dbReference type="Proteomes" id="UP000623129">
    <property type="component" value="Unassembled WGS sequence"/>
</dbReference>
<dbReference type="Pfam" id="PF14226">
    <property type="entry name" value="DIOX_N"/>
    <property type="match status" value="1"/>
</dbReference>
<evidence type="ECO:0000256" key="6">
    <source>
        <dbReference type="ARBA" id="ARBA00052204"/>
    </source>
</evidence>
<comment type="similarity">
    <text evidence="7">Belongs to the iron/ascorbate-dependent oxidoreductase family. GA2OX subfamily.</text>
</comment>
<dbReference type="OrthoDB" id="288590at2759"/>
<keyword evidence="2 9" id="KW-0479">Metal-binding</keyword>
<evidence type="ECO:0000256" key="1">
    <source>
        <dbReference type="ARBA" id="ARBA00001961"/>
    </source>
</evidence>
<evidence type="ECO:0000313" key="12">
    <source>
        <dbReference type="Proteomes" id="UP000623129"/>
    </source>
</evidence>
<evidence type="ECO:0000256" key="7">
    <source>
        <dbReference type="ARBA" id="ARBA00061282"/>
    </source>
</evidence>
<name>A0A833RYQ5_9POAL</name>
<keyword evidence="4 9" id="KW-0560">Oxidoreductase</keyword>
<feature type="domain" description="Fe2OG dioxygenase" evidence="10">
    <location>
        <begin position="177"/>
        <end position="282"/>
    </location>
</feature>